<keyword evidence="3" id="KW-0472">Membrane</keyword>
<dbReference type="GO" id="GO:0005737">
    <property type="term" value="C:cytoplasm"/>
    <property type="evidence" value="ECO:0007669"/>
    <property type="project" value="TreeGrafter"/>
</dbReference>
<evidence type="ECO:0000256" key="1">
    <source>
        <dbReference type="ARBA" id="ARBA00004167"/>
    </source>
</evidence>
<dbReference type="PANTHER" id="PTHR21461">
    <property type="entry name" value="GLYCOSYLTRANSFERASE FAMILY 92 PROTEIN"/>
    <property type="match status" value="1"/>
</dbReference>
<reference evidence="4 5" key="1">
    <citation type="journal article" date="2020" name="Mol. Plant">
        <title>The Chromosome-Based Rubber Tree Genome Provides New Insights into Spurge Genome Evolution and Rubber Biosynthesis.</title>
        <authorList>
            <person name="Liu J."/>
            <person name="Shi C."/>
            <person name="Shi C.C."/>
            <person name="Li W."/>
            <person name="Zhang Q.J."/>
            <person name="Zhang Y."/>
            <person name="Li K."/>
            <person name="Lu H.F."/>
            <person name="Shi C."/>
            <person name="Zhu S.T."/>
            <person name="Xiao Z.Y."/>
            <person name="Nan H."/>
            <person name="Yue Y."/>
            <person name="Zhu X.G."/>
            <person name="Wu Y."/>
            <person name="Hong X.N."/>
            <person name="Fan G.Y."/>
            <person name="Tong Y."/>
            <person name="Zhang D."/>
            <person name="Mao C.L."/>
            <person name="Liu Y.L."/>
            <person name="Hao S.J."/>
            <person name="Liu W.Q."/>
            <person name="Lv M.Q."/>
            <person name="Zhang H.B."/>
            <person name="Liu Y."/>
            <person name="Hu-Tang G.R."/>
            <person name="Wang J.P."/>
            <person name="Wang J.H."/>
            <person name="Sun Y.H."/>
            <person name="Ni S.B."/>
            <person name="Chen W.B."/>
            <person name="Zhang X.C."/>
            <person name="Jiao Y.N."/>
            <person name="Eichler E.E."/>
            <person name="Li G.H."/>
            <person name="Liu X."/>
            <person name="Gao L.Z."/>
        </authorList>
    </citation>
    <scope>NUCLEOTIDE SEQUENCE [LARGE SCALE GENOMIC DNA]</scope>
    <source>
        <strain evidence="5">cv. GT1</strain>
        <tissue evidence="4">Leaf</tissue>
    </source>
</reference>
<keyword evidence="3" id="KW-1133">Transmembrane helix</keyword>
<keyword evidence="5" id="KW-1185">Reference proteome</keyword>
<sequence>MGWLDDFFHLPAGLNLLDVLRNQFESNSNVAELRVSCHSFGPSELEHVPTQGVTIGYTCQMMVPEKHKSIVKLEALNSTLINVVHHFHLRIGLGGWLLMWLIGKMSRMLGPRIESHGWGLEPLSHQIWANRFCELTDTGLRDRVLEIFSDPITRHLPWHEDGGVLNMQNRAFVF</sequence>
<evidence type="ECO:0000313" key="5">
    <source>
        <dbReference type="Proteomes" id="UP000467840"/>
    </source>
</evidence>
<name>A0A6A6MW31_HEVBR</name>
<accession>A0A6A6MW31</accession>
<keyword evidence="2" id="KW-0812">Transmembrane</keyword>
<comment type="subcellular location">
    <subcellularLocation>
        <location evidence="1">Membrane</location>
        <topology evidence="1">Single-pass membrane protein</topology>
    </subcellularLocation>
</comment>
<dbReference type="GO" id="GO:0016757">
    <property type="term" value="F:glycosyltransferase activity"/>
    <property type="evidence" value="ECO:0007669"/>
    <property type="project" value="TreeGrafter"/>
</dbReference>
<organism evidence="4 5">
    <name type="scientific">Hevea brasiliensis</name>
    <name type="common">Para rubber tree</name>
    <name type="synonym">Siphonia brasiliensis</name>
    <dbReference type="NCBI Taxonomy" id="3981"/>
    <lineage>
        <taxon>Eukaryota</taxon>
        <taxon>Viridiplantae</taxon>
        <taxon>Streptophyta</taxon>
        <taxon>Embryophyta</taxon>
        <taxon>Tracheophyta</taxon>
        <taxon>Spermatophyta</taxon>
        <taxon>Magnoliopsida</taxon>
        <taxon>eudicotyledons</taxon>
        <taxon>Gunneridae</taxon>
        <taxon>Pentapetalae</taxon>
        <taxon>rosids</taxon>
        <taxon>fabids</taxon>
        <taxon>Malpighiales</taxon>
        <taxon>Euphorbiaceae</taxon>
        <taxon>Crotonoideae</taxon>
        <taxon>Micrandreae</taxon>
        <taxon>Hevea</taxon>
    </lineage>
</organism>
<dbReference type="EMBL" id="JAAGAX010000005">
    <property type="protein sequence ID" value="KAF2316516.1"/>
    <property type="molecule type" value="Genomic_DNA"/>
</dbReference>
<evidence type="ECO:0000313" key="4">
    <source>
        <dbReference type="EMBL" id="KAF2316516.1"/>
    </source>
</evidence>
<protein>
    <submittedName>
        <fullName evidence="4">Uncharacterized protein</fullName>
    </submittedName>
</protein>
<dbReference type="PANTHER" id="PTHR21461:SF55">
    <property type="entry name" value="GLYCOSYLTRANSFERASE FAMILY 92 PROTEIN"/>
    <property type="match status" value="1"/>
</dbReference>
<evidence type="ECO:0000256" key="2">
    <source>
        <dbReference type="ARBA" id="ARBA00022692"/>
    </source>
</evidence>
<gene>
    <name evidence="4" type="ORF">GH714_041857</name>
</gene>
<dbReference type="Proteomes" id="UP000467840">
    <property type="component" value="Chromosome 15"/>
</dbReference>
<proteinExistence type="predicted"/>
<evidence type="ECO:0000256" key="3">
    <source>
        <dbReference type="ARBA" id="ARBA00022989"/>
    </source>
</evidence>
<dbReference type="AlphaFoldDB" id="A0A6A6MW31"/>
<comment type="caution">
    <text evidence="4">The sequence shown here is derived from an EMBL/GenBank/DDBJ whole genome shotgun (WGS) entry which is preliminary data.</text>
</comment>
<dbReference type="GO" id="GO:0016020">
    <property type="term" value="C:membrane"/>
    <property type="evidence" value="ECO:0007669"/>
    <property type="project" value="UniProtKB-SubCell"/>
</dbReference>